<evidence type="ECO:0000256" key="1">
    <source>
        <dbReference type="ARBA" id="ARBA00004651"/>
    </source>
</evidence>
<feature type="transmembrane region" description="Helical" evidence="6">
    <location>
        <begin position="311"/>
        <end position="329"/>
    </location>
</feature>
<feature type="transmembrane region" description="Helical" evidence="6">
    <location>
        <begin position="366"/>
        <end position="388"/>
    </location>
</feature>
<comment type="caution">
    <text evidence="8">The sequence shown here is derived from an EMBL/GenBank/DDBJ whole genome shotgun (WGS) entry which is preliminary data.</text>
</comment>
<proteinExistence type="predicted"/>
<feature type="transmembrane region" description="Helical" evidence="6">
    <location>
        <begin position="145"/>
        <end position="165"/>
    </location>
</feature>
<evidence type="ECO:0000256" key="5">
    <source>
        <dbReference type="ARBA" id="ARBA00023136"/>
    </source>
</evidence>
<dbReference type="Proteomes" id="UP000075766">
    <property type="component" value="Unassembled WGS sequence"/>
</dbReference>
<dbReference type="PANTHER" id="PTHR23513:SF6">
    <property type="entry name" value="MAJOR FACILITATOR SUPERFAMILY ASSOCIATED DOMAIN-CONTAINING PROTEIN"/>
    <property type="match status" value="1"/>
</dbReference>
<keyword evidence="9" id="KW-1185">Reference proteome</keyword>
<dbReference type="InterPro" id="IPR036259">
    <property type="entry name" value="MFS_trans_sf"/>
</dbReference>
<feature type="transmembrane region" description="Helical" evidence="6">
    <location>
        <begin position="171"/>
        <end position="188"/>
    </location>
</feature>
<dbReference type="CDD" id="cd06173">
    <property type="entry name" value="MFS_MefA_like"/>
    <property type="match status" value="1"/>
</dbReference>
<feature type="transmembrane region" description="Helical" evidence="6">
    <location>
        <begin position="75"/>
        <end position="94"/>
    </location>
</feature>
<keyword evidence="5 6" id="KW-0472">Membrane</keyword>
<dbReference type="SUPFAM" id="SSF103473">
    <property type="entry name" value="MFS general substrate transporter"/>
    <property type="match status" value="1"/>
</dbReference>
<evidence type="ECO:0000256" key="3">
    <source>
        <dbReference type="ARBA" id="ARBA00022692"/>
    </source>
</evidence>
<dbReference type="InterPro" id="IPR020846">
    <property type="entry name" value="MFS_dom"/>
</dbReference>
<feature type="transmembrane region" description="Helical" evidence="6">
    <location>
        <begin position="250"/>
        <end position="272"/>
    </location>
</feature>
<feature type="transmembrane region" description="Helical" evidence="6">
    <location>
        <begin position="341"/>
        <end position="360"/>
    </location>
</feature>
<dbReference type="PROSITE" id="PS50850">
    <property type="entry name" value="MFS"/>
    <property type="match status" value="1"/>
</dbReference>
<evidence type="ECO:0000313" key="8">
    <source>
        <dbReference type="EMBL" id="KXX63975.1"/>
    </source>
</evidence>
<gene>
    <name evidence="8" type="ORF">AY586_15175</name>
</gene>
<evidence type="ECO:0000259" key="7">
    <source>
        <dbReference type="PROSITE" id="PS50850"/>
    </source>
</evidence>
<dbReference type="PRINTS" id="PR01988">
    <property type="entry name" value="EXPORTERBACE"/>
</dbReference>
<dbReference type="InterPro" id="IPR022324">
    <property type="entry name" value="Bacilysin_exporter_BacE_put"/>
</dbReference>
<evidence type="ECO:0000256" key="4">
    <source>
        <dbReference type="ARBA" id="ARBA00022989"/>
    </source>
</evidence>
<keyword evidence="3 6" id="KW-0812">Transmembrane</keyword>
<comment type="subcellular location">
    <subcellularLocation>
        <location evidence="1">Cell membrane</location>
        <topology evidence="1">Multi-pass membrane protein</topology>
    </subcellularLocation>
</comment>
<accession>A0ABR5VE21</accession>
<dbReference type="PANTHER" id="PTHR23513">
    <property type="entry name" value="INTEGRAL MEMBRANE EFFLUX PROTEIN-RELATED"/>
    <property type="match status" value="1"/>
</dbReference>
<dbReference type="RefSeq" id="WP_062276317.1">
    <property type="nucleotide sequence ID" value="NZ_LSYU01000069.1"/>
</dbReference>
<reference evidence="8 9" key="1">
    <citation type="submission" date="2016-02" db="EMBL/GenBank/DDBJ databases">
        <title>Genome sequence of Marichromatium gracile YL-28, a purple sulfur bacterium.</title>
        <authorList>
            <person name="Zhao C."/>
            <person name="Hong X."/>
            <person name="Chen S."/>
            <person name="Yang S."/>
        </authorList>
    </citation>
    <scope>NUCLEOTIDE SEQUENCE [LARGE SCALE GENOMIC DNA]</scope>
    <source>
        <strain evidence="8 9">YL28</strain>
    </source>
</reference>
<organism evidence="8 9">
    <name type="scientific">Marichromatium gracile</name>
    <name type="common">Chromatium gracile</name>
    <dbReference type="NCBI Taxonomy" id="1048"/>
    <lineage>
        <taxon>Bacteria</taxon>
        <taxon>Pseudomonadati</taxon>
        <taxon>Pseudomonadota</taxon>
        <taxon>Gammaproteobacteria</taxon>
        <taxon>Chromatiales</taxon>
        <taxon>Chromatiaceae</taxon>
        <taxon>Marichromatium</taxon>
    </lineage>
</organism>
<evidence type="ECO:0000256" key="6">
    <source>
        <dbReference type="SAM" id="Phobius"/>
    </source>
</evidence>
<keyword evidence="2" id="KW-1003">Cell membrane</keyword>
<sequence length="400" mass="41132">MLELFRAHPAFLRFWLAQAVSQIGDRVHSLALIWLVYHWSGSASAVGVILIATSLPGILVAPLAGMVCDRYPRRLVMICADLVRALVVGALAWLAHGGALALPELIAATVVISIASAFFNPAALAMVPGLVAPAALLRANAASQLLVGASAVAGPLFGSALIALIGVALAFAINAVSFLLSALFIASVREPARRVAPRLGFWSELRAGRAALRRAPLIGALMGPVAVVNFFFAAVPVVTPVLAEGVHDAGAAGLGLLMACFGAGMLGGSLALSTRHRPGERRVVLAGFLVMAGCLVVVALSPWLALAGAGLVGVGVGLSAINITLITLFQRLLEDASRGKIMALVTALALSLQPLAYGVMGVVTDLIRPGGALLVSAAVMLLITLWVARLQALKEVCVES</sequence>
<dbReference type="Gene3D" id="1.20.1250.20">
    <property type="entry name" value="MFS general substrate transporter like domains"/>
    <property type="match status" value="1"/>
</dbReference>
<evidence type="ECO:0000313" key="9">
    <source>
        <dbReference type="Proteomes" id="UP000075766"/>
    </source>
</evidence>
<feature type="transmembrane region" description="Helical" evidence="6">
    <location>
        <begin position="43"/>
        <end position="63"/>
    </location>
</feature>
<dbReference type="InterPro" id="IPR011701">
    <property type="entry name" value="MFS"/>
</dbReference>
<dbReference type="Pfam" id="PF07690">
    <property type="entry name" value="MFS_1"/>
    <property type="match status" value="1"/>
</dbReference>
<feature type="transmembrane region" description="Helical" evidence="6">
    <location>
        <begin position="284"/>
        <end position="305"/>
    </location>
</feature>
<keyword evidence="4 6" id="KW-1133">Transmembrane helix</keyword>
<name>A0ABR5VE21_MARGR</name>
<feature type="domain" description="Major facilitator superfamily (MFS) profile" evidence="7">
    <location>
        <begin position="1"/>
        <end position="395"/>
    </location>
</feature>
<dbReference type="EMBL" id="LSYU01000069">
    <property type="protein sequence ID" value="KXX63975.1"/>
    <property type="molecule type" value="Genomic_DNA"/>
</dbReference>
<feature type="transmembrane region" description="Helical" evidence="6">
    <location>
        <begin position="106"/>
        <end position="133"/>
    </location>
</feature>
<protein>
    <recommendedName>
        <fullName evidence="7">Major facilitator superfamily (MFS) profile domain-containing protein</fullName>
    </recommendedName>
</protein>
<evidence type="ECO:0000256" key="2">
    <source>
        <dbReference type="ARBA" id="ARBA00022475"/>
    </source>
</evidence>
<feature type="transmembrane region" description="Helical" evidence="6">
    <location>
        <begin position="215"/>
        <end position="238"/>
    </location>
</feature>